<proteinExistence type="predicted"/>
<name>A0ABP4XE56_9ACTN</name>
<dbReference type="EMBL" id="BAAALS010000075">
    <property type="protein sequence ID" value="GAA1779275.1"/>
    <property type="molecule type" value="Genomic_DNA"/>
</dbReference>
<comment type="caution">
    <text evidence="2">The sequence shown here is derived from an EMBL/GenBank/DDBJ whole genome shotgun (WGS) entry which is preliminary data.</text>
</comment>
<feature type="region of interest" description="Disordered" evidence="1">
    <location>
        <begin position="41"/>
        <end position="72"/>
    </location>
</feature>
<evidence type="ECO:0000256" key="1">
    <source>
        <dbReference type="SAM" id="MobiDB-lite"/>
    </source>
</evidence>
<evidence type="ECO:0000313" key="3">
    <source>
        <dbReference type="Proteomes" id="UP001500655"/>
    </source>
</evidence>
<accession>A0ABP4XE56</accession>
<organism evidence="2 3">
    <name type="scientific">Luedemannella helvata</name>
    <dbReference type="NCBI Taxonomy" id="349315"/>
    <lineage>
        <taxon>Bacteria</taxon>
        <taxon>Bacillati</taxon>
        <taxon>Actinomycetota</taxon>
        <taxon>Actinomycetes</taxon>
        <taxon>Micromonosporales</taxon>
        <taxon>Micromonosporaceae</taxon>
        <taxon>Luedemannella</taxon>
    </lineage>
</organism>
<evidence type="ECO:0000313" key="2">
    <source>
        <dbReference type="EMBL" id="GAA1779275.1"/>
    </source>
</evidence>
<reference evidence="3" key="1">
    <citation type="journal article" date="2019" name="Int. J. Syst. Evol. Microbiol.">
        <title>The Global Catalogue of Microorganisms (GCM) 10K type strain sequencing project: providing services to taxonomists for standard genome sequencing and annotation.</title>
        <authorList>
            <consortium name="The Broad Institute Genomics Platform"/>
            <consortium name="The Broad Institute Genome Sequencing Center for Infectious Disease"/>
            <person name="Wu L."/>
            <person name="Ma J."/>
        </authorList>
    </citation>
    <scope>NUCLEOTIDE SEQUENCE [LARGE SCALE GENOMIC DNA]</scope>
    <source>
        <strain evidence="3">JCM 13249</strain>
    </source>
</reference>
<protein>
    <submittedName>
        <fullName evidence="2">Uncharacterized protein</fullName>
    </submittedName>
</protein>
<keyword evidence="3" id="KW-1185">Reference proteome</keyword>
<sequence length="72" mass="8315">MALNWRHHATGDLRPCRYCRRPAFMRDEVGRPCHKVCAEQHEHDHDDQDVTLAPVIPLPTPTAAPQPRRRIA</sequence>
<dbReference type="RefSeq" id="WP_344088976.1">
    <property type="nucleotide sequence ID" value="NZ_BAAALS010000075.1"/>
</dbReference>
<dbReference type="Proteomes" id="UP001500655">
    <property type="component" value="Unassembled WGS sequence"/>
</dbReference>
<gene>
    <name evidence="2" type="ORF">GCM10009681_57150</name>
</gene>